<comment type="caution">
    <text evidence="1">The sequence shown here is derived from an EMBL/GenBank/DDBJ whole genome shotgun (WGS) entry which is preliminary data.</text>
</comment>
<dbReference type="EMBL" id="PETL01000097">
    <property type="protein sequence ID" value="PIV64491.1"/>
    <property type="molecule type" value="Genomic_DNA"/>
</dbReference>
<evidence type="ECO:0000313" key="2">
    <source>
        <dbReference type="Proteomes" id="UP000228886"/>
    </source>
</evidence>
<accession>A0A2M7E9X4</accession>
<dbReference type="AlphaFoldDB" id="A0A2M7E9X4"/>
<gene>
    <name evidence="1" type="ORF">COS11_01915</name>
</gene>
<sequence length="76" mass="9302">MEKMSYAVKISSKIREKVRDFCDRYGIKQGYFVEKALEEKLEREETVQDALELKRWKYQEPQAIAFEEYLKQRNVY</sequence>
<evidence type="ECO:0000313" key="1">
    <source>
        <dbReference type="EMBL" id="PIV64491.1"/>
    </source>
</evidence>
<proteinExistence type="predicted"/>
<name>A0A2M7E9X4_9BACT</name>
<reference evidence="2" key="1">
    <citation type="submission" date="2017-09" db="EMBL/GenBank/DDBJ databases">
        <title>Depth-based differentiation of microbial function through sediment-hosted aquifers and enrichment of novel symbionts in the deep terrestrial subsurface.</title>
        <authorList>
            <person name="Probst A.J."/>
            <person name="Ladd B."/>
            <person name="Jarett J.K."/>
            <person name="Geller-Mcgrath D.E."/>
            <person name="Sieber C.M.K."/>
            <person name="Emerson J.B."/>
            <person name="Anantharaman K."/>
            <person name="Thomas B.C."/>
            <person name="Malmstrom R."/>
            <person name="Stieglmeier M."/>
            <person name="Klingl A."/>
            <person name="Woyke T."/>
            <person name="Ryan C.M."/>
            <person name="Banfield J.F."/>
        </authorList>
    </citation>
    <scope>NUCLEOTIDE SEQUENCE [LARGE SCALE GENOMIC DNA]</scope>
</reference>
<organism evidence="1 2">
    <name type="scientific">bacterium (Candidatus Ratteibacteria) CG01_land_8_20_14_3_00_40_19</name>
    <dbReference type="NCBI Taxonomy" id="2014290"/>
    <lineage>
        <taxon>Bacteria</taxon>
        <taxon>Candidatus Ratteibacteria</taxon>
    </lineage>
</organism>
<protein>
    <recommendedName>
        <fullName evidence="3">CopG family transcriptional regulator</fullName>
    </recommendedName>
</protein>
<evidence type="ECO:0008006" key="3">
    <source>
        <dbReference type="Google" id="ProtNLM"/>
    </source>
</evidence>
<dbReference type="Proteomes" id="UP000228886">
    <property type="component" value="Unassembled WGS sequence"/>
</dbReference>